<comment type="caution">
    <text evidence="2">The sequence shown here is derived from an EMBL/GenBank/DDBJ whole genome shotgun (WGS) entry which is preliminary data.</text>
</comment>
<dbReference type="RefSeq" id="WP_270952328.1">
    <property type="nucleotide sequence ID" value="NZ_JAQGLA010000064.1"/>
</dbReference>
<evidence type="ECO:0000313" key="3">
    <source>
        <dbReference type="Proteomes" id="UP001210380"/>
    </source>
</evidence>
<accession>A0ABT4V5S8</accession>
<keyword evidence="3" id="KW-1185">Reference proteome</keyword>
<evidence type="ECO:0000256" key="1">
    <source>
        <dbReference type="SAM" id="MobiDB-lite"/>
    </source>
</evidence>
<evidence type="ECO:0000313" key="2">
    <source>
        <dbReference type="EMBL" id="MDA3629325.1"/>
    </source>
</evidence>
<feature type="region of interest" description="Disordered" evidence="1">
    <location>
        <begin position="613"/>
        <end position="689"/>
    </location>
</feature>
<sequence>MDESITVQRVRHALVVGQLDADGAAVLLAANLPPKRDRTYVVVGASALDGMTRLDPWVVADLADEARGVLCVVAPNCGSMGRNGALPPAKRRAERLGVEVTAPDGDPVALADGSLFVPGSTAGWVSYRPDGARIPIGARFPAPWWQDGLPDAADITHVPAGLWVRHPGAPTRPDDRLLRQAPDRDRMYVVLGAPGEPPPAATSVAGVLRALPDEGRDRAVLACYGFGGDRLVREVAGELGAPVRVAHGVPDDDGIVQVDETGEIRWRPFAVESVYRHDGAPVLDRWAAPASLAMVEPGSYRLTDGWRVDVVPRGLAVRPDEAPRPETAAEAGPTADIVFAAEAAVPSGVLAAFNRLVRDLPTDARENLRILPQGDPSALTGIEASDRIAQAPAPAPISAQERVPPPKGAVMVATDGRVLPVAPILPVPGKHDQWKDVRESAGASTEAEPVSSGIPSVAAASVAPAVVPAPPVVPMPSPAQPQRVRQQVRPELPADPVTPAQPLPPAPVWPASQTGPIPMAQVQQAVSALPSANPPLWGHPRAAPPNGQPPWISASAPPAAGPVASTEVTMPGTLPAVAPVHRAPVRESPQAVSTESAGATAVRSVGGTAVRAATAMESEPSPQVSAATKQAAAPSPAAAGLPSTVASSAMAAPAKAEPEAKSTVEQPVTGLLPERPRAVEVPEDARSTATQRRAMRATLGSRYDVATRAVTKLLSERPGMRFAAEDRAALLAELAVVRVFADDPTGEYDADFYVCLADGLRRLPTVRTVVVRGIPADTAVQPEALLRLPTPVVAAPAAGAGPVGPAEALIWTTSGRRLDGLLDDEPAHRDDVVLSGHTRLRVLAVESAPVPRILLAEDGTAGDAALTRLRAAAAARSEVPARQPDTDRWFGPLPVV</sequence>
<dbReference type="Gene3D" id="3.90.176.10">
    <property type="entry name" value="Toxin ADP-ribosyltransferase, Chain A, domain 1"/>
    <property type="match status" value="1"/>
</dbReference>
<feature type="compositionally biased region" description="Low complexity" evidence="1">
    <location>
        <begin position="625"/>
        <end position="655"/>
    </location>
</feature>
<feature type="compositionally biased region" description="Basic and acidic residues" evidence="1">
    <location>
        <begin position="674"/>
        <end position="686"/>
    </location>
</feature>
<name>A0ABT4V5S8_9PSEU</name>
<organism evidence="2 3">
    <name type="scientific">Saccharopolyspora oryzae</name>
    <dbReference type="NCBI Taxonomy" id="2997343"/>
    <lineage>
        <taxon>Bacteria</taxon>
        <taxon>Bacillati</taxon>
        <taxon>Actinomycetota</taxon>
        <taxon>Actinomycetes</taxon>
        <taxon>Pseudonocardiales</taxon>
        <taxon>Pseudonocardiaceae</taxon>
        <taxon>Saccharopolyspora</taxon>
    </lineage>
</organism>
<dbReference type="Proteomes" id="UP001210380">
    <property type="component" value="Unassembled WGS sequence"/>
</dbReference>
<feature type="region of interest" description="Disordered" evidence="1">
    <location>
        <begin position="424"/>
        <end position="454"/>
    </location>
</feature>
<gene>
    <name evidence="2" type="ORF">OU415_28115</name>
</gene>
<proteinExistence type="predicted"/>
<dbReference type="EMBL" id="JAQGLA010000064">
    <property type="protein sequence ID" value="MDA3629325.1"/>
    <property type="molecule type" value="Genomic_DNA"/>
</dbReference>
<protein>
    <submittedName>
        <fullName evidence="2">Uncharacterized protein</fullName>
    </submittedName>
</protein>
<feature type="compositionally biased region" description="Basic and acidic residues" evidence="1">
    <location>
        <begin position="429"/>
        <end position="439"/>
    </location>
</feature>
<reference evidence="2 3" key="1">
    <citation type="submission" date="2022-11" db="EMBL/GenBank/DDBJ databases">
        <title>Draft genome sequence of Saccharopolyspora sp. WRP15-2 isolated from rhizosphere soils of wild rice in Thailand.</title>
        <authorList>
            <person name="Duangmal K."/>
            <person name="Kammanee S."/>
            <person name="Muangham S."/>
        </authorList>
    </citation>
    <scope>NUCLEOTIDE SEQUENCE [LARGE SCALE GENOMIC DNA]</scope>
    <source>
        <strain evidence="2 3">WRP15-2</strain>
    </source>
</reference>